<feature type="transmembrane region" description="Helical" evidence="8">
    <location>
        <begin position="66"/>
        <end position="83"/>
    </location>
</feature>
<keyword evidence="7 8" id="KW-0472">Membrane</keyword>
<accession>A0A090EVF2</accession>
<organism evidence="10 11">
    <name type="scientific">Mesorhizobium plurifarium</name>
    <dbReference type="NCBI Taxonomy" id="69974"/>
    <lineage>
        <taxon>Bacteria</taxon>
        <taxon>Pseudomonadati</taxon>
        <taxon>Pseudomonadota</taxon>
        <taxon>Alphaproteobacteria</taxon>
        <taxon>Hyphomicrobiales</taxon>
        <taxon>Phyllobacteriaceae</taxon>
        <taxon>Mesorhizobium</taxon>
    </lineage>
</organism>
<reference evidence="10 11" key="1">
    <citation type="submission" date="2014-08" db="EMBL/GenBank/DDBJ databases">
        <authorList>
            <person name="Moulin Lionel"/>
        </authorList>
    </citation>
    <scope>NUCLEOTIDE SEQUENCE [LARGE SCALE GENOMIC DNA]</scope>
</reference>
<evidence type="ECO:0000256" key="3">
    <source>
        <dbReference type="ARBA" id="ARBA00022448"/>
    </source>
</evidence>
<dbReference type="Gene3D" id="1.10.3720.10">
    <property type="entry name" value="MetI-like"/>
    <property type="match status" value="1"/>
</dbReference>
<dbReference type="Pfam" id="PF00528">
    <property type="entry name" value="BPD_transp_1"/>
    <property type="match status" value="1"/>
</dbReference>
<keyword evidence="4" id="KW-1003">Cell membrane</keyword>
<feature type="domain" description="ABC transmembrane type-1" evidence="9">
    <location>
        <begin position="1"/>
        <end position="179"/>
    </location>
</feature>
<dbReference type="GO" id="GO:0005886">
    <property type="term" value="C:plasma membrane"/>
    <property type="evidence" value="ECO:0007669"/>
    <property type="project" value="UniProtKB-SubCell"/>
</dbReference>
<dbReference type="EMBL" id="CCNB01000012">
    <property type="protein sequence ID" value="CDX35475.1"/>
    <property type="molecule type" value="Genomic_DNA"/>
</dbReference>
<dbReference type="SUPFAM" id="SSF161098">
    <property type="entry name" value="MetI-like"/>
    <property type="match status" value="1"/>
</dbReference>
<comment type="subcellular location">
    <subcellularLocation>
        <location evidence="1 8">Cell membrane</location>
        <topology evidence="1 8">Multi-pass membrane protein</topology>
    </subcellularLocation>
</comment>
<feature type="transmembrane region" description="Helical" evidence="8">
    <location>
        <begin position="21"/>
        <end position="46"/>
    </location>
</feature>
<dbReference type="GO" id="GO:0055085">
    <property type="term" value="P:transmembrane transport"/>
    <property type="evidence" value="ECO:0007669"/>
    <property type="project" value="InterPro"/>
</dbReference>
<dbReference type="CDD" id="cd06261">
    <property type="entry name" value="TM_PBP2"/>
    <property type="match status" value="1"/>
</dbReference>
<evidence type="ECO:0000259" key="9">
    <source>
        <dbReference type="PROSITE" id="PS50928"/>
    </source>
</evidence>
<evidence type="ECO:0000256" key="5">
    <source>
        <dbReference type="ARBA" id="ARBA00022692"/>
    </source>
</evidence>
<gene>
    <name evidence="10" type="ORF">MPLDJ20_20211</name>
</gene>
<keyword evidence="6 8" id="KW-1133">Transmembrane helix</keyword>
<evidence type="ECO:0000256" key="1">
    <source>
        <dbReference type="ARBA" id="ARBA00004651"/>
    </source>
</evidence>
<dbReference type="InterPro" id="IPR035906">
    <property type="entry name" value="MetI-like_sf"/>
</dbReference>
<dbReference type="PANTHER" id="PTHR42929">
    <property type="entry name" value="INNER MEMBRANE ABC TRANSPORTER PERMEASE PROTEIN YDCU-RELATED-RELATED"/>
    <property type="match status" value="1"/>
</dbReference>
<dbReference type="InterPro" id="IPR000515">
    <property type="entry name" value="MetI-like"/>
</dbReference>
<evidence type="ECO:0000313" key="10">
    <source>
        <dbReference type="EMBL" id="CDX35475.1"/>
    </source>
</evidence>
<keyword evidence="3 8" id="KW-0813">Transport</keyword>
<dbReference type="PANTHER" id="PTHR42929:SF5">
    <property type="entry name" value="ABC TRANSPORTER PERMEASE PROTEIN"/>
    <property type="match status" value="1"/>
</dbReference>
<evidence type="ECO:0000256" key="7">
    <source>
        <dbReference type="ARBA" id="ARBA00023136"/>
    </source>
</evidence>
<evidence type="ECO:0000256" key="8">
    <source>
        <dbReference type="RuleBase" id="RU363032"/>
    </source>
</evidence>
<sequence length="191" mass="20581">MRMKTVVWHDRIRIKHPTARLRTFAWLVLLQDTGLVNQMLIGLGLIDAPISLIRNQFGVVVGMSNILLPYMVLPLVAVMRGIDPNLMRAATISGASPLRSFFRVYLPLTLPGILSGTVLTMTLSLGFYITPAVLGGSGNVMIAQLIADQINQQVNFAFSSALAVALIIFSSVAFGAFALLLSVSKKKIAGA</sequence>
<evidence type="ECO:0000256" key="2">
    <source>
        <dbReference type="ARBA" id="ARBA00007069"/>
    </source>
</evidence>
<comment type="similarity">
    <text evidence="2">Belongs to the binding-protein-dependent transport system permease family. CysTW subfamily.</text>
</comment>
<evidence type="ECO:0000256" key="6">
    <source>
        <dbReference type="ARBA" id="ARBA00022989"/>
    </source>
</evidence>
<keyword evidence="5 8" id="KW-0812">Transmembrane</keyword>
<name>A0A090EVF2_MESPL</name>
<dbReference type="Proteomes" id="UP000046373">
    <property type="component" value="Unassembled WGS sequence"/>
</dbReference>
<dbReference type="AlphaFoldDB" id="A0A090EVF2"/>
<feature type="transmembrane region" description="Helical" evidence="8">
    <location>
        <begin position="161"/>
        <end position="183"/>
    </location>
</feature>
<evidence type="ECO:0000313" key="11">
    <source>
        <dbReference type="Proteomes" id="UP000046373"/>
    </source>
</evidence>
<proteinExistence type="inferred from homology"/>
<protein>
    <submittedName>
        <fullName evidence="10">Binding-protein-dependent transport systems inner membrane component</fullName>
    </submittedName>
</protein>
<evidence type="ECO:0000256" key="4">
    <source>
        <dbReference type="ARBA" id="ARBA00022475"/>
    </source>
</evidence>
<dbReference type="PROSITE" id="PS50928">
    <property type="entry name" value="ABC_TM1"/>
    <property type="match status" value="1"/>
</dbReference>